<accession>A0AAV8Z7N8</accession>
<evidence type="ECO:0000313" key="3">
    <source>
        <dbReference type="Proteomes" id="UP001162162"/>
    </source>
</evidence>
<dbReference type="AlphaFoldDB" id="A0AAV8Z7N8"/>
<feature type="chain" id="PRO_5043787703" evidence="1">
    <location>
        <begin position="25"/>
        <end position="90"/>
    </location>
</feature>
<comment type="caution">
    <text evidence="2">The sequence shown here is derived from an EMBL/GenBank/DDBJ whole genome shotgun (WGS) entry which is preliminary data.</text>
</comment>
<organism evidence="2 3">
    <name type="scientific">Aromia moschata</name>
    <dbReference type="NCBI Taxonomy" id="1265417"/>
    <lineage>
        <taxon>Eukaryota</taxon>
        <taxon>Metazoa</taxon>
        <taxon>Ecdysozoa</taxon>
        <taxon>Arthropoda</taxon>
        <taxon>Hexapoda</taxon>
        <taxon>Insecta</taxon>
        <taxon>Pterygota</taxon>
        <taxon>Neoptera</taxon>
        <taxon>Endopterygota</taxon>
        <taxon>Coleoptera</taxon>
        <taxon>Polyphaga</taxon>
        <taxon>Cucujiformia</taxon>
        <taxon>Chrysomeloidea</taxon>
        <taxon>Cerambycidae</taxon>
        <taxon>Cerambycinae</taxon>
        <taxon>Callichromatini</taxon>
        <taxon>Aromia</taxon>
    </lineage>
</organism>
<dbReference type="Proteomes" id="UP001162162">
    <property type="component" value="Unassembled WGS sequence"/>
</dbReference>
<reference evidence="2" key="1">
    <citation type="journal article" date="2023" name="Insect Mol. Biol.">
        <title>Genome sequencing provides insights into the evolution of gene families encoding plant cell wall-degrading enzymes in longhorned beetles.</title>
        <authorList>
            <person name="Shin N.R."/>
            <person name="Okamura Y."/>
            <person name="Kirsch R."/>
            <person name="Pauchet Y."/>
        </authorList>
    </citation>
    <scope>NUCLEOTIDE SEQUENCE</scope>
    <source>
        <strain evidence="2">AMC_N1</strain>
    </source>
</reference>
<name>A0AAV8Z7N8_9CUCU</name>
<dbReference type="EMBL" id="JAPWTK010000013">
    <property type="protein sequence ID" value="KAJ8959418.1"/>
    <property type="molecule type" value="Genomic_DNA"/>
</dbReference>
<protein>
    <submittedName>
        <fullName evidence="2">Uncharacterized protein</fullName>
    </submittedName>
</protein>
<proteinExistence type="predicted"/>
<keyword evidence="1" id="KW-0732">Signal</keyword>
<evidence type="ECO:0000313" key="2">
    <source>
        <dbReference type="EMBL" id="KAJ8959418.1"/>
    </source>
</evidence>
<gene>
    <name evidence="2" type="ORF">NQ318_022108</name>
</gene>
<sequence>MCPKRNKLFCFICLVMGGNQSAWTQEGSMFFKISWIFTVLCVKQCYFPFQFRLYMGPESVLQRRVGHESDKDITDYEIRYIFDGRTYERP</sequence>
<feature type="signal peptide" evidence="1">
    <location>
        <begin position="1"/>
        <end position="24"/>
    </location>
</feature>
<evidence type="ECO:0000256" key="1">
    <source>
        <dbReference type="SAM" id="SignalP"/>
    </source>
</evidence>
<keyword evidence="3" id="KW-1185">Reference proteome</keyword>